<dbReference type="EMBL" id="JARH01000665">
    <property type="protein sequence ID" value="EXF78086.1"/>
    <property type="molecule type" value="Genomic_DNA"/>
</dbReference>
<accession>A0A010RCU5</accession>
<proteinExistence type="predicted"/>
<dbReference type="AlphaFoldDB" id="A0A010RCU5"/>
<comment type="caution">
    <text evidence="3">The sequence shown here is derived from an EMBL/GenBank/DDBJ whole genome shotgun (WGS) entry which is preliminary data.</text>
</comment>
<feature type="coiled-coil region" evidence="1">
    <location>
        <begin position="32"/>
        <end position="59"/>
    </location>
</feature>
<gene>
    <name evidence="3" type="ORF">CFIO01_12330</name>
</gene>
<dbReference type="eggNOG" id="ENOG502SH9J">
    <property type="taxonomic scope" value="Eukaryota"/>
</dbReference>
<evidence type="ECO:0000259" key="2">
    <source>
        <dbReference type="Pfam" id="PF17111"/>
    </source>
</evidence>
<evidence type="ECO:0000313" key="4">
    <source>
        <dbReference type="Proteomes" id="UP000020467"/>
    </source>
</evidence>
<dbReference type="InterPro" id="IPR031348">
    <property type="entry name" value="PigL_N"/>
</dbReference>
<feature type="domain" description="Azaphilone pigments biosynthesis cluster protein L N-terminal" evidence="2">
    <location>
        <begin position="2"/>
        <end position="210"/>
    </location>
</feature>
<keyword evidence="4" id="KW-1185">Reference proteome</keyword>
<dbReference type="Proteomes" id="UP000020467">
    <property type="component" value="Unassembled WGS sequence"/>
</dbReference>
<dbReference type="Pfam" id="PF17111">
    <property type="entry name" value="PigL_N"/>
    <property type="match status" value="1"/>
</dbReference>
<evidence type="ECO:0000256" key="1">
    <source>
        <dbReference type="SAM" id="Coils"/>
    </source>
</evidence>
<dbReference type="STRING" id="1445577.A0A010RCU5"/>
<dbReference type="KEGG" id="cfj:CFIO01_12330"/>
<reference evidence="3 4" key="1">
    <citation type="submission" date="2014-02" db="EMBL/GenBank/DDBJ databases">
        <title>The genome sequence of Colletotrichum fioriniae PJ7.</title>
        <authorList>
            <person name="Baroncelli R."/>
            <person name="Thon M.R."/>
        </authorList>
    </citation>
    <scope>NUCLEOTIDE SEQUENCE [LARGE SCALE GENOMIC DNA]</scope>
    <source>
        <strain evidence="3 4">PJ7</strain>
    </source>
</reference>
<dbReference type="HOGENOM" id="CLU_032923_1_0_1"/>
<organism evidence="3 4">
    <name type="scientific">Colletotrichum fioriniae PJ7</name>
    <dbReference type="NCBI Taxonomy" id="1445577"/>
    <lineage>
        <taxon>Eukaryota</taxon>
        <taxon>Fungi</taxon>
        <taxon>Dikarya</taxon>
        <taxon>Ascomycota</taxon>
        <taxon>Pezizomycotina</taxon>
        <taxon>Sordariomycetes</taxon>
        <taxon>Hypocreomycetidae</taxon>
        <taxon>Glomerellales</taxon>
        <taxon>Glomerellaceae</taxon>
        <taxon>Colletotrichum</taxon>
        <taxon>Colletotrichum acutatum species complex</taxon>
    </lineage>
</organism>
<protein>
    <recommendedName>
        <fullName evidence="2">Azaphilone pigments biosynthesis cluster protein L N-terminal domain-containing protein</fullName>
    </recommendedName>
</protein>
<keyword evidence="1" id="KW-0175">Coiled coil</keyword>
<dbReference type="OrthoDB" id="428260at2759"/>
<name>A0A010RCU5_9PEZI</name>
<evidence type="ECO:0000313" key="3">
    <source>
        <dbReference type="EMBL" id="EXF78086.1"/>
    </source>
</evidence>
<sequence>MAEALGIASALIAIVTATIQTSQILYDTIQSFRSHQRSVQQLLDELSALKEVLQSLDTHIQIEDDANLASLKTPLLQCRRACADFDTLMTECTKYSGRPRTSFRGWVKVRYMESDIHGFTSMLAGYKSTIAIALGDANLRSATVTIQLLGEYKDMIHSTTQDLEDHLEDINEKLSRLASSNTPSSPAVTNDIDRIQNERDSTEVCLQICAKVQAHIDTMRLRPIPGSPPSQGISCRDLGHATVMTLSTLDHCKQMIADNVSELHRHQDENKRRLARGTSEISLPTDTDIQSLKKELDSTKECLAICNAASQRAVKGVHVLEDMSTGHDGQQLFVSTLGDLFNVKGASTGDRGIQFVGSVSEEALRIFFQSQTKK</sequence>